<dbReference type="InterPro" id="IPR025404">
    <property type="entry name" value="DUF4130"/>
</dbReference>
<reference evidence="2" key="1">
    <citation type="submission" date="2012-03" db="EMBL/GenBank/DDBJ databases">
        <title>Functional metagenomics reveals considerable lignocellulase gene clusters in the gut microbiome of a wood-feeding higher termite.</title>
        <authorList>
            <person name="Liu N."/>
        </authorList>
    </citation>
    <scope>NUCLEOTIDE SEQUENCE</scope>
</reference>
<proteinExistence type="predicted"/>
<dbReference type="InterPro" id="IPR023875">
    <property type="entry name" value="DNA_repair_put"/>
</dbReference>
<accession>A0A806K257</accession>
<feature type="domain" description="DUF4130" evidence="1">
    <location>
        <begin position="66"/>
        <end position="212"/>
    </location>
</feature>
<evidence type="ECO:0000259" key="1">
    <source>
        <dbReference type="Pfam" id="PF13566"/>
    </source>
</evidence>
<evidence type="ECO:0000313" key="2">
    <source>
        <dbReference type="EMBL" id="AGS54066.1"/>
    </source>
</evidence>
<dbReference type="Pfam" id="PF13566">
    <property type="entry name" value="DUF4130"/>
    <property type="match status" value="1"/>
</dbReference>
<dbReference type="NCBIfam" id="TIGR03915">
    <property type="entry name" value="SAM_7_link_chp"/>
    <property type="match status" value="1"/>
</dbReference>
<organism evidence="2">
    <name type="scientific">uncultured bacterium contig00007</name>
    <dbReference type="NCBI Taxonomy" id="1181499"/>
    <lineage>
        <taxon>Bacteria</taxon>
        <taxon>environmental samples</taxon>
    </lineage>
</organism>
<dbReference type="AlphaFoldDB" id="A0A806K257"/>
<sequence length="213" mass="24831">MEDIDLACDIFSEGFNSRVLCESAQRLFELSINAFDAFVLAWLSELPIESEMLKFGRRVLGAAERQEAERAAYDRGSDDTRLIHETAWKVQHEIHRMKGLLRFSPDDNGTYIARFASDHFALPALADYFTSRFGKETPWAIIDEKRCLFMYSQGGAKAKVAFGGIRDAKTGKKDSWEELWKHYHKTINNESRYNPDLQRQFIPERYWKYLPEM</sequence>
<name>A0A806K257_9BACT</name>
<dbReference type="EMBL" id="JQ844276">
    <property type="protein sequence ID" value="AGS54066.1"/>
    <property type="molecule type" value="Genomic_DNA"/>
</dbReference>
<protein>
    <recommendedName>
        <fullName evidence="1">DUF4130 domain-containing protein</fullName>
    </recommendedName>
</protein>